<organism evidence="1 2">
    <name type="scientific">Rosa chinensis</name>
    <name type="common">China rose</name>
    <dbReference type="NCBI Taxonomy" id="74649"/>
    <lineage>
        <taxon>Eukaryota</taxon>
        <taxon>Viridiplantae</taxon>
        <taxon>Streptophyta</taxon>
        <taxon>Embryophyta</taxon>
        <taxon>Tracheophyta</taxon>
        <taxon>Spermatophyta</taxon>
        <taxon>Magnoliopsida</taxon>
        <taxon>eudicotyledons</taxon>
        <taxon>Gunneridae</taxon>
        <taxon>Pentapetalae</taxon>
        <taxon>rosids</taxon>
        <taxon>fabids</taxon>
        <taxon>Rosales</taxon>
        <taxon>Rosaceae</taxon>
        <taxon>Rosoideae</taxon>
        <taxon>Rosoideae incertae sedis</taxon>
        <taxon>Rosa</taxon>
    </lineage>
</organism>
<name>A0A2P6P3Q6_ROSCH</name>
<sequence>MNYHISSSKDMDFLCNKGIMVNWLNSEDASQFFNKLYNDTVLKQFYYGGLCAEVNRYYKVIWNKWLEKLKSDYLCNPWKITSLVAAFILLVLSPYCKPHTPFWNTIILDHSD</sequence>
<dbReference type="OMA" id="CIELSID"/>
<dbReference type="Proteomes" id="UP000238479">
    <property type="component" value="Chromosome 7"/>
</dbReference>
<proteinExistence type="predicted"/>
<gene>
    <name evidence="1" type="ORF">RchiOBHm_Chr7g0185581</name>
</gene>
<evidence type="ECO:0000313" key="2">
    <source>
        <dbReference type="Proteomes" id="UP000238479"/>
    </source>
</evidence>
<dbReference type="EMBL" id="PDCK01000045">
    <property type="protein sequence ID" value="PRQ16563.1"/>
    <property type="molecule type" value="Genomic_DNA"/>
</dbReference>
<dbReference type="AlphaFoldDB" id="A0A2P6P3Q6"/>
<comment type="caution">
    <text evidence="1">The sequence shown here is derived from an EMBL/GenBank/DDBJ whole genome shotgun (WGS) entry which is preliminary data.</text>
</comment>
<dbReference type="Pfam" id="PF03140">
    <property type="entry name" value="DUF247"/>
    <property type="match status" value="1"/>
</dbReference>
<dbReference type="PANTHER" id="PTHR31170">
    <property type="entry name" value="BNAC04G53230D PROTEIN"/>
    <property type="match status" value="1"/>
</dbReference>
<evidence type="ECO:0000313" key="1">
    <source>
        <dbReference type="EMBL" id="PRQ16563.1"/>
    </source>
</evidence>
<dbReference type="InterPro" id="IPR004158">
    <property type="entry name" value="DUF247_pln"/>
</dbReference>
<dbReference type="PANTHER" id="PTHR31170:SF17">
    <property type="match status" value="1"/>
</dbReference>
<dbReference type="STRING" id="74649.A0A2P6P3Q6"/>
<keyword evidence="2" id="KW-1185">Reference proteome</keyword>
<reference evidence="1 2" key="1">
    <citation type="journal article" date="2018" name="Nat. Genet.">
        <title>The Rosa genome provides new insights in the design of modern roses.</title>
        <authorList>
            <person name="Bendahmane M."/>
        </authorList>
    </citation>
    <scope>NUCLEOTIDE SEQUENCE [LARGE SCALE GENOMIC DNA]</scope>
    <source>
        <strain evidence="2">cv. Old Blush</strain>
    </source>
</reference>
<accession>A0A2P6P3Q6</accession>
<dbReference type="Gramene" id="PRQ16563">
    <property type="protein sequence ID" value="PRQ16563"/>
    <property type="gene ID" value="RchiOBHm_Chr7g0185581"/>
</dbReference>
<protein>
    <submittedName>
        <fullName evidence="1">Uncharacterized protein</fullName>
    </submittedName>
</protein>